<dbReference type="SUPFAM" id="SSF53213">
    <property type="entry name" value="LigB-like"/>
    <property type="match status" value="1"/>
</dbReference>
<keyword evidence="5" id="KW-0560">Oxidoreductase</keyword>
<keyword evidence="7" id="KW-0223">Dioxygenase</keyword>
<comment type="cofactor">
    <cofactor evidence="1">
        <name>Zn(2+)</name>
        <dbReference type="ChEBI" id="CHEBI:29105"/>
    </cofactor>
</comment>
<dbReference type="PANTHER" id="PTHR30096">
    <property type="entry name" value="4,5-DOPA DIOXYGENASE EXTRADIOL-LIKE PROTEIN"/>
    <property type="match status" value="1"/>
</dbReference>
<dbReference type="Pfam" id="PF02900">
    <property type="entry name" value="LigB"/>
    <property type="match status" value="1"/>
</dbReference>
<proteinExistence type="inferred from homology"/>
<dbReference type="GO" id="GO:0016702">
    <property type="term" value="F:oxidoreductase activity, acting on single donors with incorporation of molecular oxygen, incorporation of two atoms of oxygen"/>
    <property type="evidence" value="ECO:0007669"/>
    <property type="project" value="UniProtKB-ARBA"/>
</dbReference>
<dbReference type="InterPro" id="IPR014436">
    <property type="entry name" value="Extradiol_dOase_DODA"/>
</dbReference>
<evidence type="ECO:0000256" key="4">
    <source>
        <dbReference type="ARBA" id="ARBA00022833"/>
    </source>
</evidence>
<gene>
    <name evidence="7" type="ORF">GCM10010990_11520</name>
</gene>
<dbReference type="PANTHER" id="PTHR30096:SF0">
    <property type="entry name" value="4,5-DOPA DIOXYGENASE EXTRADIOL-LIKE PROTEIN"/>
    <property type="match status" value="1"/>
</dbReference>
<dbReference type="AlphaFoldDB" id="A0A917DRC8"/>
<dbReference type="InterPro" id="IPR004183">
    <property type="entry name" value="Xdiol_dOase_suB"/>
</dbReference>
<dbReference type="CDD" id="cd07363">
    <property type="entry name" value="45_DOPA_Dioxygenase"/>
    <property type="match status" value="1"/>
</dbReference>
<evidence type="ECO:0000256" key="2">
    <source>
        <dbReference type="ARBA" id="ARBA00007581"/>
    </source>
</evidence>
<keyword evidence="4" id="KW-0862">Zinc</keyword>
<accession>A0A917DRC8</accession>
<dbReference type="PIRSF" id="PIRSF006157">
    <property type="entry name" value="Doxgns_DODA"/>
    <property type="match status" value="1"/>
</dbReference>
<evidence type="ECO:0000256" key="5">
    <source>
        <dbReference type="ARBA" id="ARBA00023002"/>
    </source>
</evidence>
<evidence type="ECO:0000256" key="1">
    <source>
        <dbReference type="ARBA" id="ARBA00001947"/>
    </source>
</evidence>
<name>A0A917DRC8_9SPHN</name>
<evidence type="ECO:0000256" key="3">
    <source>
        <dbReference type="ARBA" id="ARBA00022723"/>
    </source>
</evidence>
<evidence type="ECO:0000259" key="6">
    <source>
        <dbReference type="Pfam" id="PF02900"/>
    </source>
</evidence>
<protein>
    <submittedName>
        <fullName evidence="7">Dioxygenase</fullName>
    </submittedName>
</protein>
<organism evidence="7 8">
    <name type="scientific">Croceicoccus mobilis</name>
    <dbReference type="NCBI Taxonomy" id="1703339"/>
    <lineage>
        <taxon>Bacteria</taxon>
        <taxon>Pseudomonadati</taxon>
        <taxon>Pseudomonadota</taxon>
        <taxon>Alphaproteobacteria</taxon>
        <taxon>Sphingomonadales</taxon>
        <taxon>Erythrobacteraceae</taxon>
        <taxon>Croceicoccus</taxon>
    </lineage>
</organism>
<keyword evidence="3" id="KW-0479">Metal-binding</keyword>
<feature type="domain" description="Extradiol ring-cleavage dioxygenase class III enzyme subunit B" evidence="6">
    <location>
        <begin position="20"/>
        <end position="218"/>
    </location>
</feature>
<dbReference type="Proteomes" id="UP000612349">
    <property type="component" value="Unassembled WGS sequence"/>
</dbReference>
<dbReference type="GO" id="GO:0008270">
    <property type="term" value="F:zinc ion binding"/>
    <property type="evidence" value="ECO:0007669"/>
    <property type="project" value="InterPro"/>
</dbReference>
<keyword evidence="8" id="KW-1185">Reference proteome</keyword>
<comment type="caution">
    <text evidence="7">The sequence shown here is derived from an EMBL/GenBank/DDBJ whole genome shotgun (WGS) entry which is preliminary data.</text>
</comment>
<reference evidence="7" key="1">
    <citation type="journal article" date="2014" name="Int. J. Syst. Evol. Microbiol.">
        <title>Complete genome sequence of Corynebacterium casei LMG S-19264T (=DSM 44701T), isolated from a smear-ripened cheese.</title>
        <authorList>
            <consortium name="US DOE Joint Genome Institute (JGI-PGF)"/>
            <person name="Walter F."/>
            <person name="Albersmeier A."/>
            <person name="Kalinowski J."/>
            <person name="Ruckert C."/>
        </authorList>
    </citation>
    <scope>NUCLEOTIDE SEQUENCE</scope>
    <source>
        <strain evidence="7">CGMCC 1.15360</strain>
    </source>
</reference>
<reference evidence="7" key="2">
    <citation type="submission" date="2020-09" db="EMBL/GenBank/DDBJ databases">
        <authorList>
            <person name="Sun Q."/>
            <person name="Zhou Y."/>
        </authorList>
    </citation>
    <scope>NUCLEOTIDE SEQUENCE</scope>
    <source>
        <strain evidence="7">CGMCC 1.15360</strain>
    </source>
</reference>
<evidence type="ECO:0000313" key="8">
    <source>
        <dbReference type="Proteomes" id="UP000612349"/>
    </source>
</evidence>
<dbReference type="EMBL" id="BMIP01000002">
    <property type="protein sequence ID" value="GGD63723.1"/>
    <property type="molecule type" value="Genomic_DNA"/>
</dbReference>
<comment type="similarity">
    <text evidence="2">Belongs to the DODA-type extradiol aromatic ring-opening dioxygenase family.</text>
</comment>
<dbReference type="Gene3D" id="3.40.830.10">
    <property type="entry name" value="LigB-like"/>
    <property type="match status" value="1"/>
</dbReference>
<evidence type="ECO:0000313" key="7">
    <source>
        <dbReference type="EMBL" id="GGD63723.1"/>
    </source>
</evidence>
<sequence length="253" mass="27631">MTMITDNPERATFEALGRELARPGAIICVTAHWETRGSTRVTSAAHPHTIHDFRGFPQELYDMQYAAPGDPKLAQRVVDLISDEGFPARLDPDYGFDHGVWGTLKPMFPEADIPVVAVSVNMSAPPERHLDIGRRLAPLRDEGIMIVASGNIVHNLMLWRQTAGTKPDWAVEFQSRINKALVEGDERAISFFTREDKAAGAAINSGEHYLPLLYAAGARLPGDVVSIFNDNIDGALSMTSAAFGEAEPFAAYA</sequence>
<dbReference type="GO" id="GO:0008198">
    <property type="term" value="F:ferrous iron binding"/>
    <property type="evidence" value="ECO:0007669"/>
    <property type="project" value="InterPro"/>
</dbReference>